<protein>
    <submittedName>
        <fullName evidence="1">Uncharacterized protein</fullName>
    </submittedName>
</protein>
<gene>
    <name evidence="1" type="ORF">V1264_018274</name>
</gene>
<keyword evidence="2" id="KW-1185">Reference proteome</keyword>
<evidence type="ECO:0000313" key="2">
    <source>
        <dbReference type="Proteomes" id="UP001374579"/>
    </source>
</evidence>
<organism evidence="1 2">
    <name type="scientific">Littorina saxatilis</name>
    <dbReference type="NCBI Taxonomy" id="31220"/>
    <lineage>
        <taxon>Eukaryota</taxon>
        <taxon>Metazoa</taxon>
        <taxon>Spiralia</taxon>
        <taxon>Lophotrochozoa</taxon>
        <taxon>Mollusca</taxon>
        <taxon>Gastropoda</taxon>
        <taxon>Caenogastropoda</taxon>
        <taxon>Littorinimorpha</taxon>
        <taxon>Littorinoidea</taxon>
        <taxon>Littorinidae</taxon>
        <taxon>Littorina</taxon>
    </lineage>
</organism>
<dbReference type="Proteomes" id="UP001374579">
    <property type="component" value="Unassembled WGS sequence"/>
</dbReference>
<reference evidence="1 2" key="1">
    <citation type="submission" date="2024-02" db="EMBL/GenBank/DDBJ databases">
        <title>Chromosome-scale genome assembly of the rough periwinkle Littorina saxatilis.</title>
        <authorList>
            <person name="De Jode A."/>
            <person name="Faria R."/>
            <person name="Formenti G."/>
            <person name="Sims Y."/>
            <person name="Smith T.P."/>
            <person name="Tracey A."/>
            <person name="Wood J.M.D."/>
            <person name="Zagrodzka Z.B."/>
            <person name="Johannesson K."/>
            <person name="Butlin R.K."/>
            <person name="Leder E.H."/>
        </authorList>
    </citation>
    <scope>NUCLEOTIDE SEQUENCE [LARGE SCALE GENOMIC DNA]</scope>
    <source>
        <strain evidence="1">Snail1</strain>
        <tissue evidence="1">Muscle</tissue>
    </source>
</reference>
<dbReference type="AlphaFoldDB" id="A0AAN9BCB1"/>
<comment type="caution">
    <text evidence="1">The sequence shown here is derived from an EMBL/GenBank/DDBJ whole genome shotgun (WGS) entry which is preliminary data.</text>
</comment>
<evidence type="ECO:0000313" key="1">
    <source>
        <dbReference type="EMBL" id="KAK7103358.1"/>
    </source>
</evidence>
<sequence length="129" mass="14677">MKLFLQEKAGTLMVDLKASSGDMVADWHELCKVTLVQIVLFNRRRNGKAERIKVCHFTEGLKHGKQTQEDLLGGLSEFEKNLVTVLAKVEIPGKFGRRVPVLFTTKLREQVECLLVKTHLLLTYLNSKL</sequence>
<dbReference type="EMBL" id="JBAMIC010000008">
    <property type="protein sequence ID" value="KAK7103358.1"/>
    <property type="molecule type" value="Genomic_DNA"/>
</dbReference>
<name>A0AAN9BCB1_9CAEN</name>
<dbReference type="PANTHER" id="PTHR33480">
    <property type="entry name" value="SET DOMAIN-CONTAINING PROTEIN-RELATED"/>
    <property type="match status" value="1"/>
</dbReference>
<accession>A0AAN9BCB1</accession>
<proteinExistence type="predicted"/>